<reference evidence="5" key="1">
    <citation type="submission" date="2015-03" db="EMBL/GenBank/DDBJ databases">
        <authorList>
            <consortium name="Pathogen Informatics"/>
        </authorList>
    </citation>
    <scope>NUCLEOTIDE SEQUENCE [LARGE SCALE GENOMIC DNA]</scope>
    <source>
        <strain evidence="5">K00500041</strain>
    </source>
</reference>
<dbReference type="EC" id="3.1.1.3" evidence="4"/>
<gene>
    <name evidence="4" type="primary">lipN</name>
    <name evidence="4" type="ORF">ERS007703_01022</name>
</gene>
<dbReference type="GO" id="GO:0004806">
    <property type="term" value="F:triacylglycerol lipase activity"/>
    <property type="evidence" value="ECO:0007669"/>
    <property type="project" value="UniProtKB-EC"/>
</dbReference>
<evidence type="ECO:0000313" key="5">
    <source>
        <dbReference type="Proteomes" id="UP000038802"/>
    </source>
</evidence>
<dbReference type="InterPro" id="IPR029058">
    <property type="entry name" value="AB_hydrolase_fold"/>
</dbReference>
<feature type="domain" description="Alpha/beta hydrolase fold-3" evidence="3">
    <location>
        <begin position="168"/>
        <end position="380"/>
    </location>
</feature>
<dbReference type="SUPFAM" id="SSF53474">
    <property type="entry name" value="alpha/beta-Hydrolases"/>
    <property type="match status" value="1"/>
</dbReference>
<sequence length="407" mass="43655">MSAGRTRKTSSLTARIECPLLRVTEFCREQPMTKSLPGVADLRLGANHPRMWTRRVQGTVVNVGVKVLPWIPTPAKRILSAGRSVIIDGNTLDPTLQLMLSTSRIFGVDGLAVDDDIVASRAHMRAICEAMPGPQIHVDVTDLSIPGPAGEIPARHYRPSGGGATPLLVFYHGGGWTLGDLDTHDALCRLTCRDADIQVLSIDYRLAPEHPAPAAVEDAYAAFVWAHEHASDEFGALPGRVAVGGDSAGGNLSAVVCQLARDKARYEGGPTPVLQWLLYPRTDFTAQTRSMGLFGNGFLLTKRDIDWFHTQYLRDSDVDPADPRLSPLLAESLSGLAPALIAVAGFDPLRDEGESYAKALRAAGTAVDLRYLGSLTHGFLNLFQLGGGSAAGTNELISALRAHLSRV</sequence>
<evidence type="ECO:0000313" key="4">
    <source>
        <dbReference type="EMBL" id="COV27923.1"/>
    </source>
</evidence>
<accession>A0A0U0QQK8</accession>
<dbReference type="Pfam" id="PF07859">
    <property type="entry name" value="Abhydrolase_3"/>
    <property type="match status" value="1"/>
</dbReference>
<dbReference type="FunFam" id="3.40.50.1820:FF:000089">
    <property type="entry name" value="Alpha/beta hydrolase"/>
    <property type="match status" value="1"/>
</dbReference>
<dbReference type="STRING" id="115862.BBG46_15485"/>
<dbReference type="PANTHER" id="PTHR48081:SF8">
    <property type="entry name" value="ALPHA_BETA HYDROLASE FOLD-3 DOMAIN-CONTAINING PROTEIN-RELATED"/>
    <property type="match status" value="1"/>
</dbReference>
<dbReference type="AlphaFoldDB" id="A0A0U0QQK8"/>
<keyword evidence="2 4" id="KW-0378">Hydrolase</keyword>
<dbReference type="InterPro" id="IPR050300">
    <property type="entry name" value="GDXG_lipolytic_enzyme"/>
</dbReference>
<organism evidence="4 5">
    <name type="scientific">Mycobacterium tuberculosis</name>
    <dbReference type="NCBI Taxonomy" id="1773"/>
    <lineage>
        <taxon>Bacteria</taxon>
        <taxon>Bacillati</taxon>
        <taxon>Actinomycetota</taxon>
        <taxon>Actinomycetes</taxon>
        <taxon>Mycobacteriales</taxon>
        <taxon>Mycobacteriaceae</taxon>
        <taxon>Mycobacterium</taxon>
        <taxon>Mycobacterium tuberculosis complex</taxon>
    </lineage>
</organism>
<protein>
    <submittedName>
        <fullName evidence="4">Lipase/esterase LIPN</fullName>
        <ecNumber evidence="4">3.1.1.-</ecNumber>
        <ecNumber evidence="4">3.1.1.3</ecNumber>
    </submittedName>
</protein>
<dbReference type="EMBL" id="CSAE01000076">
    <property type="protein sequence ID" value="COV27923.1"/>
    <property type="molecule type" value="Genomic_DNA"/>
</dbReference>
<dbReference type="InterPro" id="IPR013094">
    <property type="entry name" value="AB_hydrolase_3"/>
</dbReference>
<dbReference type="Gene3D" id="3.40.50.1820">
    <property type="entry name" value="alpha/beta hydrolase"/>
    <property type="match status" value="1"/>
</dbReference>
<proteinExistence type="inferred from homology"/>
<comment type="similarity">
    <text evidence="1">Belongs to the 'GDXG' lipolytic enzyme family.</text>
</comment>
<evidence type="ECO:0000259" key="3">
    <source>
        <dbReference type="Pfam" id="PF07859"/>
    </source>
</evidence>
<dbReference type="EC" id="3.1.1.-" evidence="4"/>
<dbReference type="PANTHER" id="PTHR48081">
    <property type="entry name" value="AB HYDROLASE SUPERFAMILY PROTEIN C4A8.06C"/>
    <property type="match status" value="1"/>
</dbReference>
<name>A0A0U0QQK8_MYCTX</name>
<evidence type="ECO:0000256" key="1">
    <source>
        <dbReference type="ARBA" id="ARBA00010515"/>
    </source>
</evidence>
<dbReference type="Proteomes" id="UP000038802">
    <property type="component" value="Unassembled WGS sequence"/>
</dbReference>
<evidence type="ECO:0000256" key="2">
    <source>
        <dbReference type="ARBA" id="ARBA00022801"/>
    </source>
</evidence>